<sequence length="181" mass="20945">MMELSYYNSLLLLFVVFITCYKLFTKRFKNLPPSPPPLPLIGNLYHLKPPVFRTFYALSQKYGPIFSFRFSSQLSMVVSSTSLAEECFTKNDIVLANRFRSPKTKHLTYNNAVVITSPYGDHWRNLHRICFLEILSTQRLNSFMGIRRDETARLIWSLSQGLGEGFTRVEVRSKLMSDGKS</sequence>
<keyword evidence="6" id="KW-1185">Reference proteome</keyword>
<dbReference type="OrthoDB" id="1055148at2759"/>
<keyword evidence="3" id="KW-0408">Iron</keyword>
<keyword evidence="2" id="KW-0479">Metal-binding</keyword>
<keyword evidence="4" id="KW-0472">Membrane</keyword>
<reference evidence="5 6" key="1">
    <citation type="submission" date="2019-01" db="EMBL/GenBank/DDBJ databases">
        <title>Sequencing of cultivated peanut Arachis hypogaea provides insights into genome evolution and oil improvement.</title>
        <authorList>
            <person name="Chen X."/>
        </authorList>
    </citation>
    <scope>NUCLEOTIDE SEQUENCE [LARGE SCALE GENOMIC DNA]</scope>
    <source>
        <strain evidence="6">cv. Fuhuasheng</strain>
        <tissue evidence="5">Leaves</tissue>
    </source>
</reference>
<dbReference type="SUPFAM" id="SSF48264">
    <property type="entry name" value="Cytochrome P450"/>
    <property type="match status" value="1"/>
</dbReference>
<dbReference type="Pfam" id="PF00067">
    <property type="entry name" value="p450"/>
    <property type="match status" value="1"/>
</dbReference>
<accession>A0A444ZN54</accession>
<dbReference type="EMBL" id="SDMP01000014">
    <property type="protein sequence ID" value="RYR15535.1"/>
    <property type="molecule type" value="Genomic_DNA"/>
</dbReference>
<dbReference type="InterPro" id="IPR036396">
    <property type="entry name" value="Cyt_P450_sf"/>
</dbReference>
<dbReference type="STRING" id="3818.A0A444ZN54"/>
<dbReference type="PANTHER" id="PTHR47955">
    <property type="entry name" value="CYTOCHROME P450 FAMILY 71 PROTEIN"/>
    <property type="match status" value="1"/>
</dbReference>
<feature type="transmembrane region" description="Helical" evidence="4">
    <location>
        <begin position="6"/>
        <end position="24"/>
    </location>
</feature>
<keyword evidence="4" id="KW-0812">Transmembrane</keyword>
<dbReference type="PANTHER" id="PTHR47955:SF12">
    <property type="entry name" value="(RAPE) HYPOTHETICAL PROTEIN"/>
    <property type="match status" value="1"/>
</dbReference>
<evidence type="ECO:0000256" key="2">
    <source>
        <dbReference type="ARBA" id="ARBA00022723"/>
    </source>
</evidence>
<dbReference type="AlphaFoldDB" id="A0A444ZN54"/>
<evidence type="ECO:0000256" key="1">
    <source>
        <dbReference type="ARBA" id="ARBA00010617"/>
    </source>
</evidence>
<evidence type="ECO:0008006" key="7">
    <source>
        <dbReference type="Google" id="ProtNLM"/>
    </source>
</evidence>
<evidence type="ECO:0000313" key="5">
    <source>
        <dbReference type="EMBL" id="RYR15535.1"/>
    </source>
</evidence>
<gene>
    <name evidence="5" type="ORF">Ahy_B04g072330</name>
</gene>
<dbReference type="InterPro" id="IPR001128">
    <property type="entry name" value="Cyt_P450"/>
</dbReference>
<comment type="caution">
    <text evidence="5">The sequence shown here is derived from an EMBL/GenBank/DDBJ whole genome shotgun (WGS) entry which is preliminary data.</text>
</comment>
<dbReference type="GO" id="GO:0004497">
    <property type="term" value="F:monooxygenase activity"/>
    <property type="evidence" value="ECO:0007669"/>
    <property type="project" value="InterPro"/>
</dbReference>
<dbReference type="Proteomes" id="UP000289738">
    <property type="component" value="Chromosome B04"/>
</dbReference>
<evidence type="ECO:0000313" key="6">
    <source>
        <dbReference type="Proteomes" id="UP000289738"/>
    </source>
</evidence>
<comment type="similarity">
    <text evidence="1">Belongs to the cytochrome P450 family.</text>
</comment>
<evidence type="ECO:0000256" key="3">
    <source>
        <dbReference type="ARBA" id="ARBA00023004"/>
    </source>
</evidence>
<dbReference type="Gene3D" id="1.10.630.10">
    <property type="entry name" value="Cytochrome P450"/>
    <property type="match status" value="1"/>
</dbReference>
<proteinExistence type="inferred from homology"/>
<dbReference type="GO" id="GO:0005506">
    <property type="term" value="F:iron ion binding"/>
    <property type="evidence" value="ECO:0007669"/>
    <property type="project" value="InterPro"/>
</dbReference>
<evidence type="ECO:0000256" key="4">
    <source>
        <dbReference type="SAM" id="Phobius"/>
    </source>
</evidence>
<dbReference type="GO" id="GO:0016705">
    <property type="term" value="F:oxidoreductase activity, acting on paired donors, with incorporation or reduction of molecular oxygen"/>
    <property type="evidence" value="ECO:0007669"/>
    <property type="project" value="InterPro"/>
</dbReference>
<protein>
    <recommendedName>
        <fullName evidence="7">Cytochrome P450</fullName>
    </recommendedName>
</protein>
<organism evidence="5 6">
    <name type="scientific">Arachis hypogaea</name>
    <name type="common">Peanut</name>
    <dbReference type="NCBI Taxonomy" id="3818"/>
    <lineage>
        <taxon>Eukaryota</taxon>
        <taxon>Viridiplantae</taxon>
        <taxon>Streptophyta</taxon>
        <taxon>Embryophyta</taxon>
        <taxon>Tracheophyta</taxon>
        <taxon>Spermatophyta</taxon>
        <taxon>Magnoliopsida</taxon>
        <taxon>eudicotyledons</taxon>
        <taxon>Gunneridae</taxon>
        <taxon>Pentapetalae</taxon>
        <taxon>rosids</taxon>
        <taxon>fabids</taxon>
        <taxon>Fabales</taxon>
        <taxon>Fabaceae</taxon>
        <taxon>Papilionoideae</taxon>
        <taxon>50 kb inversion clade</taxon>
        <taxon>dalbergioids sensu lato</taxon>
        <taxon>Dalbergieae</taxon>
        <taxon>Pterocarpus clade</taxon>
        <taxon>Arachis</taxon>
    </lineage>
</organism>
<name>A0A444ZN54_ARAHY</name>
<dbReference type="GO" id="GO:0020037">
    <property type="term" value="F:heme binding"/>
    <property type="evidence" value="ECO:0007669"/>
    <property type="project" value="InterPro"/>
</dbReference>
<keyword evidence="4" id="KW-1133">Transmembrane helix</keyword>